<dbReference type="HOGENOM" id="CLU_116588_0_0_6"/>
<protein>
    <submittedName>
        <fullName evidence="1">Uncharacterized protein</fullName>
    </submittedName>
</protein>
<dbReference type="RefSeq" id="WP_005269860.1">
    <property type="nucleotide sequence ID" value="NZ_KB850193.1"/>
</dbReference>
<proteinExistence type="predicted"/>
<dbReference type="EMBL" id="APRZ01000006">
    <property type="protein sequence ID" value="ENX36317.1"/>
    <property type="molecule type" value="Genomic_DNA"/>
</dbReference>
<keyword evidence="2" id="KW-1185">Reference proteome</keyword>
<reference evidence="1 2" key="1">
    <citation type="submission" date="2013-02" db="EMBL/GenBank/DDBJ databases">
        <title>The Genome Sequence of Acinetobacter sp. NIPH 1859.</title>
        <authorList>
            <consortium name="The Broad Institute Genome Sequencing Platform"/>
            <consortium name="The Broad Institute Genome Sequencing Center for Infectious Disease"/>
            <person name="Cerqueira G."/>
            <person name="Feldgarden M."/>
            <person name="Courvalin P."/>
            <person name="Perichon B."/>
            <person name="Grillot-Courvalin C."/>
            <person name="Clermont D."/>
            <person name="Rocha E."/>
            <person name="Yoon E.-J."/>
            <person name="Nemec A."/>
            <person name="Walker B."/>
            <person name="Young S.K."/>
            <person name="Zeng Q."/>
            <person name="Gargeya S."/>
            <person name="Fitzgerald M."/>
            <person name="Haas B."/>
            <person name="Abouelleil A."/>
            <person name="Alvarado L."/>
            <person name="Arachchi H.M."/>
            <person name="Berlin A.M."/>
            <person name="Chapman S.B."/>
            <person name="Dewar J."/>
            <person name="Goldberg J."/>
            <person name="Griggs A."/>
            <person name="Gujja S."/>
            <person name="Hansen M."/>
            <person name="Howarth C."/>
            <person name="Imamovic A."/>
            <person name="Larimer J."/>
            <person name="McCowan C."/>
            <person name="Murphy C."/>
            <person name="Neiman D."/>
            <person name="Pearson M."/>
            <person name="Priest M."/>
            <person name="Roberts A."/>
            <person name="Saif S."/>
            <person name="Shea T."/>
            <person name="Sisk P."/>
            <person name="Sykes S."/>
            <person name="Wortman J."/>
            <person name="Nusbaum C."/>
            <person name="Birren B."/>
        </authorList>
    </citation>
    <scope>NUCLEOTIDE SEQUENCE [LARGE SCALE GENOMIC DNA]</scope>
    <source>
        <strain evidence="1 2">NIPH 1859</strain>
    </source>
</reference>
<dbReference type="PATRIC" id="fig|1217695.3.peg.463"/>
<dbReference type="AlphaFoldDB" id="N9RB08"/>
<name>N9RB08_9GAMM</name>
<accession>N9RB08</accession>
<dbReference type="Proteomes" id="UP000013009">
    <property type="component" value="Unassembled WGS sequence"/>
</dbReference>
<gene>
    <name evidence="1" type="ORF">F889_00479</name>
</gene>
<comment type="caution">
    <text evidence="1">The sequence shown here is derived from an EMBL/GenBank/DDBJ whole genome shotgun (WGS) entry which is preliminary data.</text>
</comment>
<sequence>MNAIKFIQEFDIEKAREVVRSEFEKNRYWIGLFKTDVEFNGSLGEFGRYELNGSRDVNHSYLEAFNGKWEAYAKAWQHRQTEVDELKKQNAWLSDVAERENKRANNLQQDKTSTTISLGKTIQEKNELQKRVDAVVMEIEKLHLSGVIGFGTVKKLEQALKCVKLEDE</sequence>
<evidence type="ECO:0000313" key="1">
    <source>
        <dbReference type="EMBL" id="ENX36317.1"/>
    </source>
</evidence>
<evidence type="ECO:0000313" key="2">
    <source>
        <dbReference type="Proteomes" id="UP000013009"/>
    </source>
</evidence>
<organism evidence="1 2">
    <name type="scientific">Acinetobacter colistiniresistens</name>
    <dbReference type="NCBI Taxonomy" id="280145"/>
    <lineage>
        <taxon>Bacteria</taxon>
        <taxon>Pseudomonadati</taxon>
        <taxon>Pseudomonadota</taxon>
        <taxon>Gammaproteobacteria</taxon>
        <taxon>Moraxellales</taxon>
        <taxon>Moraxellaceae</taxon>
        <taxon>Acinetobacter</taxon>
    </lineage>
</organism>